<organism evidence="1 2">
    <name type="scientific">Paracoccus onchidii</name>
    <dbReference type="NCBI Taxonomy" id="3017813"/>
    <lineage>
        <taxon>Bacteria</taxon>
        <taxon>Pseudomonadati</taxon>
        <taxon>Pseudomonadota</taxon>
        <taxon>Alphaproteobacteria</taxon>
        <taxon>Rhodobacterales</taxon>
        <taxon>Paracoccaceae</taxon>
        <taxon>Paracoccus</taxon>
    </lineage>
</organism>
<keyword evidence="2" id="KW-1185">Reference proteome</keyword>
<dbReference type="EMBL" id="JAQBIE010000046">
    <property type="protein sequence ID" value="MDB6179628.1"/>
    <property type="molecule type" value="Genomic_DNA"/>
</dbReference>
<proteinExistence type="predicted"/>
<gene>
    <name evidence="1" type="ORF">PAF17_19375</name>
</gene>
<reference evidence="1" key="1">
    <citation type="submission" date="2022-12" db="EMBL/GenBank/DDBJ databases">
        <title>Paracoccus onchidii sp. nov., isolated from a marine invertebrate from the South China Sea.</title>
        <authorList>
            <person name="Xu S."/>
            <person name="Liu Z."/>
            <person name="Xu Y."/>
        </authorList>
    </citation>
    <scope>NUCLEOTIDE SEQUENCE</scope>
    <source>
        <strain evidence="1">Z330</strain>
    </source>
</reference>
<sequence>MTHEELLSDATIDRAAKDHALFNRLRDGEATRHRCKTEFIRLVMQRAKELKQAAKTANHAEAADKAMAAAESEGRAVVFIHDPNDSNHLIRELGKLVAAKRSAFMYGDAPIIIREGESAIARTKLRDSDGRVILDEGGAPLTAPYRTPRAWSLKAATAHNLSLEVAAFFTETEKAIKPAKLPSDVAARMPDLWTEQLPPLAGFASYPLWSGGKMLLG</sequence>
<accession>A0ABT4ZJY0</accession>
<evidence type="ECO:0000313" key="1">
    <source>
        <dbReference type="EMBL" id="MDB6179628.1"/>
    </source>
</evidence>
<evidence type="ECO:0000313" key="2">
    <source>
        <dbReference type="Proteomes" id="UP001165641"/>
    </source>
</evidence>
<dbReference type="RefSeq" id="WP_271890722.1">
    <property type="nucleotide sequence ID" value="NZ_JAQBIE010000046.1"/>
</dbReference>
<dbReference type="Proteomes" id="UP001165641">
    <property type="component" value="Unassembled WGS sequence"/>
</dbReference>
<protein>
    <submittedName>
        <fullName evidence="1">Uncharacterized protein</fullName>
    </submittedName>
</protein>
<comment type="caution">
    <text evidence="1">The sequence shown here is derived from an EMBL/GenBank/DDBJ whole genome shotgun (WGS) entry which is preliminary data.</text>
</comment>
<name>A0ABT4ZJY0_9RHOB</name>